<dbReference type="RefSeq" id="XP_002786766.1">
    <property type="nucleotide sequence ID" value="XM_002786720.1"/>
</dbReference>
<evidence type="ECO:0000256" key="1">
    <source>
        <dbReference type="SAM" id="MobiDB-lite"/>
    </source>
</evidence>
<proteinExistence type="predicted"/>
<gene>
    <name evidence="2" type="ORF">Pmar_PMAR008892</name>
</gene>
<organism evidence="3">
    <name type="scientific">Perkinsus marinus (strain ATCC 50983 / TXsc)</name>
    <dbReference type="NCBI Taxonomy" id="423536"/>
    <lineage>
        <taxon>Eukaryota</taxon>
        <taxon>Sar</taxon>
        <taxon>Alveolata</taxon>
        <taxon>Perkinsozoa</taxon>
        <taxon>Perkinsea</taxon>
        <taxon>Perkinsida</taxon>
        <taxon>Perkinsidae</taxon>
        <taxon>Perkinsus</taxon>
    </lineage>
</organism>
<feature type="region of interest" description="Disordered" evidence="1">
    <location>
        <begin position="1"/>
        <end position="49"/>
    </location>
</feature>
<feature type="non-terminal residue" evidence="2">
    <location>
        <position position="1"/>
    </location>
</feature>
<reference evidence="2 3" key="1">
    <citation type="submission" date="2008-07" db="EMBL/GenBank/DDBJ databases">
        <authorList>
            <person name="El-Sayed N."/>
            <person name="Caler E."/>
            <person name="Inman J."/>
            <person name="Amedeo P."/>
            <person name="Hass B."/>
            <person name="Wortman J."/>
        </authorList>
    </citation>
    <scope>NUCLEOTIDE SEQUENCE [LARGE SCALE GENOMIC DNA]</scope>
    <source>
        <strain evidence="3">ATCC 50983 / TXsc</strain>
    </source>
</reference>
<evidence type="ECO:0000313" key="3">
    <source>
        <dbReference type="Proteomes" id="UP000007800"/>
    </source>
</evidence>
<name>C5KAA1_PERM5</name>
<feature type="non-terminal residue" evidence="2">
    <location>
        <position position="94"/>
    </location>
</feature>
<dbReference type="EMBL" id="GG671749">
    <property type="protein sequence ID" value="EER18562.1"/>
    <property type="molecule type" value="Genomic_DNA"/>
</dbReference>
<dbReference type="InParanoid" id="C5KAA1"/>
<feature type="region of interest" description="Disordered" evidence="1">
    <location>
        <begin position="68"/>
        <end position="87"/>
    </location>
</feature>
<accession>C5KAA1</accession>
<protein>
    <submittedName>
        <fullName evidence="2">Uncharacterized protein</fullName>
    </submittedName>
</protein>
<keyword evidence="3" id="KW-1185">Reference proteome</keyword>
<dbReference type="GeneID" id="9048525"/>
<evidence type="ECO:0000313" key="2">
    <source>
        <dbReference type="EMBL" id="EER18562.1"/>
    </source>
</evidence>
<sequence length="94" mass="10007">RGIHPIHGGESFDSGTQTSDASVEPIVEGNTSQTPRGGSAALTQEGESGHITLHYSVSRAMQRVPFEESDLTGERQTPENSVDIANNDEILLGM</sequence>
<dbReference type="AlphaFoldDB" id="C5KAA1"/>
<feature type="compositionally biased region" description="Polar residues" evidence="1">
    <location>
        <begin position="29"/>
        <end position="46"/>
    </location>
</feature>
<dbReference type="Proteomes" id="UP000007800">
    <property type="component" value="Unassembled WGS sequence"/>
</dbReference>